<sequence>MLPPTCHLPPRGGINMLQPSQDRRNDSSTSPAENKCTSRGTLRTKPKPKPKRELRTIYAESYKPPPLQTNLDDVTESGGLGSLVLVPRLPVPSVMHTRTKKPAISPKSKLRRHDKICGGTRAKTNRHLSAGSVEGQRPNGNAAANERTKNPSSFNAMGAQGASVGDADWTVIDALRHSHGCKGCQLVVTRCGFKTINLHLASVLEA</sequence>
<dbReference type="AlphaFoldDB" id="A0A2I1C1Y5"/>
<dbReference type="Proteomes" id="UP000234474">
    <property type="component" value="Unassembled WGS sequence"/>
</dbReference>
<feature type="compositionally biased region" description="Polar residues" evidence="1">
    <location>
        <begin position="27"/>
        <end position="41"/>
    </location>
</feature>
<name>A0A2I1C1Y5_ASPN1</name>
<evidence type="ECO:0000313" key="2">
    <source>
        <dbReference type="EMBL" id="PKX91632.1"/>
    </source>
</evidence>
<dbReference type="RefSeq" id="XP_024680227.1">
    <property type="nucleotide sequence ID" value="XM_024825075.1"/>
</dbReference>
<proteinExistence type="predicted"/>
<dbReference type="EMBL" id="MSZS01000006">
    <property type="protein sequence ID" value="PKX91632.1"/>
    <property type="molecule type" value="Genomic_DNA"/>
</dbReference>
<organism evidence="2 3">
    <name type="scientific">Aspergillus novofumigatus (strain IBT 16806)</name>
    <dbReference type="NCBI Taxonomy" id="1392255"/>
    <lineage>
        <taxon>Eukaryota</taxon>
        <taxon>Fungi</taxon>
        <taxon>Dikarya</taxon>
        <taxon>Ascomycota</taxon>
        <taxon>Pezizomycotina</taxon>
        <taxon>Eurotiomycetes</taxon>
        <taxon>Eurotiomycetidae</taxon>
        <taxon>Eurotiales</taxon>
        <taxon>Aspergillaceae</taxon>
        <taxon>Aspergillus</taxon>
        <taxon>Aspergillus subgen. Fumigati</taxon>
    </lineage>
</organism>
<gene>
    <name evidence="2" type="ORF">P174DRAFT_422792</name>
</gene>
<keyword evidence="3" id="KW-1185">Reference proteome</keyword>
<reference evidence="3" key="1">
    <citation type="journal article" date="2018" name="Proc. Natl. Acad. Sci. U.S.A.">
        <title>Linking secondary metabolites to gene clusters through genome sequencing of six diverse Aspergillus species.</title>
        <authorList>
            <person name="Kaerboelling I."/>
            <person name="Vesth T.C."/>
            <person name="Frisvad J.C."/>
            <person name="Nybo J.L."/>
            <person name="Theobald S."/>
            <person name="Kuo A."/>
            <person name="Bowyer P."/>
            <person name="Matsuda Y."/>
            <person name="Mondo S."/>
            <person name="Lyhne E.K."/>
            <person name="Kogle M.E."/>
            <person name="Clum A."/>
            <person name="Lipzen A."/>
            <person name="Salamov A."/>
            <person name="Ngan C.Y."/>
            <person name="Daum C."/>
            <person name="Chiniquy J."/>
            <person name="Barry K."/>
            <person name="LaButti K."/>
            <person name="Haridas S."/>
            <person name="Simmons B.A."/>
            <person name="Magnuson J.K."/>
            <person name="Mortensen U.H."/>
            <person name="Larsen T.O."/>
            <person name="Grigoriev I.V."/>
            <person name="Baker S.E."/>
            <person name="Andersen M.R."/>
        </authorList>
    </citation>
    <scope>NUCLEOTIDE SEQUENCE [LARGE SCALE GENOMIC DNA]</scope>
    <source>
        <strain evidence="3">IBT 16806</strain>
    </source>
</reference>
<dbReference type="VEuPathDB" id="FungiDB:P174DRAFT_422792"/>
<feature type="region of interest" description="Disordered" evidence="1">
    <location>
        <begin position="122"/>
        <end position="156"/>
    </location>
</feature>
<protein>
    <submittedName>
        <fullName evidence="2">Uncharacterized protein</fullName>
    </submittedName>
</protein>
<feature type="compositionally biased region" description="Basic residues" evidence="1">
    <location>
        <begin position="42"/>
        <end position="52"/>
    </location>
</feature>
<accession>A0A2I1C1Y5</accession>
<dbReference type="GeneID" id="36532400"/>
<evidence type="ECO:0000313" key="3">
    <source>
        <dbReference type="Proteomes" id="UP000234474"/>
    </source>
</evidence>
<evidence type="ECO:0000256" key="1">
    <source>
        <dbReference type="SAM" id="MobiDB-lite"/>
    </source>
</evidence>
<feature type="region of interest" description="Disordered" evidence="1">
    <location>
        <begin position="1"/>
        <end position="53"/>
    </location>
</feature>
<comment type="caution">
    <text evidence="2">The sequence shown here is derived from an EMBL/GenBank/DDBJ whole genome shotgun (WGS) entry which is preliminary data.</text>
</comment>